<keyword evidence="3" id="KW-1185">Reference proteome</keyword>
<name>A0AA39J6V8_9AGAR</name>
<gene>
    <name evidence="2" type="ORF">EV421DRAFT_1739205</name>
</gene>
<sequence>MSAGRQVPMDRPFLKRRWFEVDYDLRVSWITVGDDMHREERVNMVHRVHGTELTAKASFKLATYSINSEVPARGGEGSASKHRVLIFSYGRGFYKAAQMLSAPPPSSTTTPALSPPAYSSPSSPPTTSSTPVSNSQHSVRLYYDEDGETMQAVTSLALLESASSSAPRLLLGIGERLISYPHPIMEKFDDSLKARAVSYEYCPR</sequence>
<organism evidence="2 3">
    <name type="scientific">Armillaria borealis</name>
    <dbReference type="NCBI Taxonomy" id="47425"/>
    <lineage>
        <taxon>Eukaryota</taxon>
        <taxon>Fungi</taxon>
        <taxon>Dikarya</taxon>
        <taxon>Basidiomycota</taxon>
        <taxon>Agaricomycotina</taxon>
        <taxon>Agaricomycetes</taxon>
        <taxon>Agaricomycetidae</taxon>
        <taxon>Agaricales</taxon>
        <taxon>Marasmiineae</taxon>
        <taxon>Physalacriaceae</taxon>
        <taxon>Armillaria</taxon>
    </lineage>
</organism>
<accession>A0AA39J6V8</accession>
<evidence type="ECO:0000313" key="2">
    <source>
        <dbReference type="EMBL" id="KAK0437242.1"/>
    </source>
</evidence>
<feature type="compositionally biased region" description="Low complexity" evidence="1">
    <location>
        <begin position="107"/>
        <end position="131"/>
    </location>
</feature>
<evidence type="ECO:0000313" key="3">
    <source>
        <dbReference type="Proteomes" id="UP001175226"/>
    </source>
</evidence>
<dbReference type="Proteomes" id="UP001175226">
    <property type="component" value="Unassembled WGS sequence"/>
</dbReference>
<evidence type="ECO:0000256" key="1">
    <source>
        <dbReference type="SAM" id="MobiDB-lite"/>
    </source>
</evidence>
<proteinExistence type="predicted"/>
<reference evidence="2" key="1">
    <citation type="submission" date="2023-06" db="EMBL/GenBank/DDBJ databases">
        <authorList>
            <consortium name="Lawrence Berkeley National Laboratory"/>
            <person name="Ahrendt S."/>
            <person name="Sahu N."/>
            <person name="Indic B."/>
            <person name="Wong-Bajracharya J."/>
            <person name="Merenyi Z."/>
            <person name="Ke H.-M."/>
            <person name="Monk M."/>
            <person name="Kocsube S."/>
            <person name="Drula E."/>
            <person name="Lipzen A."/>
            <person name="Balint B."/>
            <person name="Henrissat B."/>
            <person name="Andreopoulos B."/>
            <person name="Martin F.M."/>
            <person name="Harder C.B."/>
            <person name="Rigling D."/>
            <person name="Ford K.L."/>
            <person name="Foster G.D."/>
            <person name="Pangilinan J."/>
            <person name="Papanicolaou A."/>
            <person name="Barry K."/>
            <person name="LaButti K."/>
            <person name="Viragh M."/>
            <person name="Koriabine M."/>
            <person name="Yan M."/>
            <person name="Riley R."/>
            <person name="Champramary S."/>
            <person name="Plett K.L."/>
            <person name="Tsai I.J."/>
            <person name="Slot J."/>
            <person name="Sipos G."/>
            <person name="Plett J."/>
            <person name="Nagy L.G."/>
            <person name="Grigoriev I.V."/>
        </authorList>
    </citation>
    <scope>NUCLEOTIDE SEQUENCE</scope>
    <source>
        <strain evidence="2">FPL87.14</strain>
    </source>
</reference>
<dbReference type="AlphaFoldDB" id="A0AA39J6V8"/>
<feature type="region of interest" description="Disordered" evidence="1">
    <location>
        <begin position="100"/>
        <end position="136"/>
    </location>
</feature>
<comment type="caution">
    <text evidence="2">The sequence shown here is derived from an EMBL/GenBank/DDBJ whole genome shotgun (WGS) entry which is preliminary data.</text>
</comment>
<dbReference type="EMBL" id="JAUEPT010000050">
    <property type="protein sequence ID" value="KAK0437242.1"/>
    <property type="molecule type" value="Genomic_DNA"/>
</dbReference>
<protein>
    <submittedName>
        <fullName evidence="2">Uncharacterized protein</fullName>
    </submittedName>
</protein>